<dbReference type="EMBL" id="RJVG01000001">
    <property type="protein sequence ID" value="ROR31792.1"/>
    <property type="molecule type" value="Genomic_DNA"/>
</dbReference>
<reference evidence="2 3" key="1">
    <citation type="submission" date="2018-11" db="EMBL/GenBank/DDBJ databases">
        <title>Genomic Encyclopedia of Type Strains, Phase IV (KMG-IV): sequencing the most valuable type-strain genomes for metagenomic binning, comparative biology and taxonomic classification.</title>
        <authorList>
            <person name="Goeker M."/>
        </authorList>
    </citation>
    <scope>NUCLEOTIDE SEQUENCE [LARGE SCALE GENOMIC DNA]</scope>
    <source>
        <strain evidence="2 3">DSM 26537</strain>
    </source>
</reference>
<gene>
    <name evidence="2" type="ORF">EDD66_101410</name>
</gene>
<keyword evidence="3" id="KW-1185">Reference proteome</keyword>
<evidence type="ECO:0000256" key="1">
    <source>
        <dbReference type="SAM" id="SignalP"/>
    </source>
</evidence>
<dbReference type="RefSeq" id="WP_123607878.1">
    <property type="nucleotide sequence ID" value="NZ_RJVG01000001.1"/>
</dbReference>
<dbReference type="OrthoDB" id="2660041at2"/>
<sequence length="161" mass="18428">MNKLRKILSYLLVFVLMMNLFTLSISAEENTDYNLKSNKGSVYFSAKTKTNFKNTKDKEYNTKLKGGKIKKANTKKIEELMLEEISSVYADKKAIYSSLESYGCYVLNPSSEELITFSSSSDVTVSTPTIYYNAYNKTWTVTCGGYWKNMNWEKDKALLVT</sequence>
<feature type="signal peptide" evidence="1">
    <location>
        <begin position="1"/>
        <end position="27"/>
    </location>
</feature>
<feature type="chain" id="PRO_5018015494" evidence="1">
    <location>
        <begin position="28"/>
        <end position="161"/>
    </location>
</feature>
<organism evidence="2 3">
    <name type="scientific">Mobilisporobacter senegalensis</name>
    <dbReference type="NCBI Taxonomy" id="1329262"/>
    <lineage>
        <taxon>Bacteria</taxon>
        <taxon>Bacillati</taxon>
        <taxon>Bacillota</taxon>
        <taxon>Clostridia</taxon>
        <taxon>Lachnospirales</taxon>
        <taxon>Lachnospiraceae</taxon>
        <taxon>Mobilisporobacter</taxon>
    </lineage>
</organism>
<name>A0A3N1Y2M4_9FIRM</name>
<evidence type="ECO:0000313" key="3">
    <source>
        <dbReference type="Proteomes" id="UP000273083"/>
    </source>
</evidence>
<evidence type="ECO:0000313" key="2">
    <source>
        <dbReference type="EMBL" id="ROR31792.1"/>
    </source>
</evidence>
<accession>A0A3N1Y2M4</accession>
<proteinExistence type="predicted"/>
<protein>
    <submittedName>
        <fullName evidence="2">Uncharacterized protein</fullName>
    </submittedName>
</protein>
<dbReference type="Proteomes" id="UP000273083">
    <property type="component" value="Unassembled WGS sequence"/>
</dbReference>
<comment type="caution">
    <text evidence="2">The sequence shown here is derived from an EMBL/GenBank/DDBJ whole genome shotgun (WGS) entry which is preliminary data.</text>
</comment>
<keyword evidence="1" id="KW-0732">Signal</keyword>
<dbReference type="AlphaFoldDB" id="A0A3N1Y2M4"/>